<sequence length="84" mass="9750">MEITDVRLTKKAGEDRLEAYGSITLDGDFVINGIKVMRSKEGNLYVSYPSRRNQQGDYKDICYPMTQTLREDIHMKVISKFEEL</sequence>
<evidence type="ECO:0000256" key="1">
    <source>
        <dbReference type="ARBA" id="ARBA00022618"/>
    </source>
</evidence>
<gene>
    <name evidence="4" type="ORF">SAMN02910417_00112</name>
</gene>
<keyword evidence="2" id="KW-0717">Septation</keyword>
<dbReference type="Gene3D" id="3.30.1120.40">
    <property type="entry name" value="Stage V sporulation protein G"/>
    <property type="match status" value="1"/>
</dbReference>
<dbReference type="GO" id="GO:0000917">
    <property type="term" value="P:division septum assembly"/>
    <property type="evidence" value="ECO:0007669"/>
    <property type="project" value="UniProtKB-KW"/>
</dbReference>
<dbReference type="InterPro" id="IPR007170">
    <property type="entry name" value="SpoVG"/>
</dbReference>
<dbReference type="SUPFAM" id="SSF160537">
    <property type="entry name" value="SpoVG-like"/>
    <property type="match status" value="1"/>
</dbReference>
<keyword evidence="5" id="KW-1185">Reference proteome</keyword>
<reference evidence="4 5" key="1">
    <citation type="submission" date="2016-10" db="EMBL/GenBank/DDBJ databases">
        <authorList>
            <person name="de Groot N.N."/>
        </authorList>
    </citation>
    <scope>NUCLEOTIDE SEQUENCE [LARGE SCALE GENOMIC DNA]</scope>
    <source>
        <strain evidence="4 5">DSM 3217</strain>
    </source>
</reference>
<dbReference type="AlphaFoldDB" id="A0A1G6A0P2"/>
<accession>A0A1G6A0P2</accession>
<proteinExistence type="predicted"/>
<dbReference type="PANTHER" id="PTHR38429">
    <property type="entry name" value="SEPTATION PROTEIN SPOVG-RELATED"/>
    <property type="match status" value="1"/>
</dbReference>
<dbReference type="OrthoDB" id="9796286at2"/>
<dbReference type="STRING" id="1732.SAMN02910417_00112"/>
<dbReference type="PANTHER" id="PTHR38429:SF1">
    <property type="entry name" value="SEPTATION PROTEIN SPOVG-RELATED"/>
    <property type="match status" value="1"/>
</dbReference>
<organism evidence="4 5">
    <name type="scientific">Eubacterium oxidoreducens</name>
    <dbReference type="NCBI Taxonomy" id="1732"/>
    <lineage>
        <taxon>Bacteria</taxon>
        <taxon>Bacillati</taxon>
        <taxon>Bacillota</taxon>
        <taxon>Clostridia</taxon>
        <taxon>Eubacteriales</taxon>
        <taxon>Eubacteriaceae</taxon>
        <taxon>Eubacterium</taxon>
    </lineage>
</organism>
<evidence type="ECO:0000313" key="5">
    <source>
        <dbReference type="Proteomes" id="UP000199228"/>
    </source>
</evidence>
<evidence type="ECO:0000313" key="4">
    <source>
        <dbReference type="EMBL" id="SDB01975.1"/>
    </source>
</evidence>
<protein>
    <submittedName>
        <fullName evidence="4">Stage V sporulation protein G</fullName>
    </submittedName>
</protein>
<dbReference type="Proteomes" id="UP000199228">
    <property type="component" value="Unassembled WGS sequence"/>
</dbReference>
<dbReference type="InterPro" id="IPR036751">
    <property type="entry name" value="SpoVG_sf"/>
</dbReference>
<dbReference type="RefSeq" id="WP_074717863.1">
    <property type="nucleotide sequence ID" value="NZ_FMXR01000004.1"/>
</dbReference>
<evidence type="ECO:0000256" key="3">
    <source>
        <dbReference type="ARBA" id="ARBA00023306"/>
    </source>
</evidence>
<keyword evidence="3" id="KW-0131">Cell cycle</keyword>
<evidence type="ECO:0000256" key="2">
    <source>
        <dbReference type="ARBA" id="ARBA00023210"/>
    </source>
</evidence>
<dbReference type="EMBL" id="FMXR01000004">
    <property type="protein sequence ID" value="SDB01975.1"/>
    <property type="molecule type" value="Genomic_DNA"/>
</dbReference>
<dbReference type="Pfam" id="PF04026">
    <property type="entry name" value="SpoVG"/>
    <property type="match status" value="1"/>
</dbReference>
<keyword evidence="1" id="KW-0132">Cell division</keyword>
<dbReference type="GO" id="GO:0030435">
    <property type="term" value="P:sporulation resulting in formation of a cellular spore"/>
    <property type="evidence" value="ECO:0007669"/>
    <property type="project" value="InterPro"/>
</dbReference>
<name>A0A1G6A0P2_EUBOX</name>